<dbReference type="InterPro" id="IPR036291">
    <property type="entry name" value="NAD(P)-bd_dom_sf"/>
</dbReference>
<organism evidence="3 4">
    <name type="scientific">Polaribacter filamentus</name>
    <dbReference type="NCBI Taxonomy" id="53483"/>
    <lineage>
        <taxon>Bacteria</taxon>
        <taxon>Pseudomonadati</taxon>
        <taxon>Bacteroidota</taxon>
        <taxon>Flavobacteriia</taxon>
        <taxon>Flavobacteriales</taxon>
        <taxon>Flavobacteriaceae</taxon>
    </lineage>
</organism>
<dbReference type="PIRSF" id="PIRSF000126">
    <property type="entry name" value="11-beta-HSD1"/>
    <property type="match status" value="1"/>
</dbReference>
<keyword evidence="2" id="KW-0560">Oxidoreductase</keyword>
<dbReference type="PANTHER" id="PTHR43899">
    <property type="entry name" value="RH59310P"/>
    <property type="match status" value="1"/>
</dbReference>
<comment type="caution">
    <text evidence="3">The sequence shown here is derived from an EMBL/GenBank/DDBJ whole genome shotgun (WGS) entry which is preliminary data.</text>
</comment>
<reference evidence="3 4" key="1">
    <citation type="submission" date="2016-11" db="EMBL/GenBank/DDBJ databases">
        <title>Trade-off between light-utilization and light-protection in marine flavobacteria.</title>
        <authorList>
            <person name="Kumagai Y."/>
        </authorList>
    </citation>
    <scope>NUCLEOTIDE SEQUENCE [LARGE SCALE GENOMIC DNA]</scope>
    <source>
        <strain evidence="3 4">ATCC 700397</strain>
    </source>
</reference>
<proteinExistence type="inferred from homology"/>
<dbReference type="GO" id="GO:0016491">
    <property type="term" value="F:oxidoreductase activity"/>
    <property type="evidence" value="ECO:0007669"/>
    <property type="project" value="UniProtKB-KW"/>
</dbReference>
<dbReference type="Pfam" id="PF00106">
    <property type="entry name" value="adh_short"/>
    <property type="match status" value="1"/>
</dbReference>
<accession>A0A2S7KUR8</accession>
<comment type="similarity">
    <text evidence="1">Belongs to the short-chain dehydrogenases/reductases (SDR) family.</text>
</comment>
<dbReference type="AlphaFoldDB" id="A0A2S7KUR8"/>
<gene>
    <name evidence="3" type="ORF">BST83_03695</name>
</gene>
<keyword evidence="4" id="KW-1185">Reference proteome</keyword>
<evidence type="ECO:0000313" key="3">
    <source>
        <dbReference type="EMBL" id="PQB06381.1"/>
    </source>
</evidence>
<dbReference type="InterPro" id="IPR051019">
    <property type="entry name" value="VLCFA-Steroid_DH"/>
</dbReference>
<dbReference type="OrthoDB" id="9808814at2"/>
<dbReference type="InterPro" id="IPR002347">
    <property type="entry name" value="SDR_fam"/>
</dbReference>
<evidence type="ECO:0008006" key="5">
    <source>
        <dbReference type="Google" id="ProtNLM"/>
    </source>
</evidence>
<evidence type="ECO:0000256" key="2">
    <source>
        <dbReference type="ARBA" id="ARBA00023002"/>
    </source>
</evidence>
<evidence type="ECO:0000313" key="4">
    <source>
        <dbReference type="Proteomes" id="UP000239522"/>
    </source>
</evidence>
<dbReference type="Proteomes" id="UP000239522">
    <property type="component" value="Unassembled WGS sequence"/>
</dbReference>
<protein>
    <recommendedName>
        <fullName evidence="5">Short-chain dehydrogenase</fullName>
    </recommendedName>
</protein>
<dbReference type="SUPFAM" id="SSF51735">
    <property type="entry name" value="NAD(P)-binding Rossmann-fold domains"/>
    <property type="match status" value="1"/>
</dbReference>
<sequence length="266" mass="28637">MDINFKKKYGNWALVTGATSGIGAELTSQIAAKGLNIILVARKEKELKEYADALSTRYGIETKYISADLATTEGVELVKKVGEDIGLLVIAAGVEVNGAFEKTSIEKELKLIYINVVSTLQLAHYFSKGMVERKKGGILMVASLSGHMPNPYFSNYAGSKAYVLNFGASLYGELKPKGVDVSVLSPGLTKTPMIADNGVDWSKTPMTAMEPSVVAEVGLNGLGKRFLSIPGGKNKVMAAMAKHSPFEMQAKMNEKMIKKALVHSKI</sequence>
<dbReference type="Gene3D" id="3.40.50.720">
    <property type="entry name" value="NAD(P)-binding Rossmann-like Domain"/>
    <property type="match status" value="1"/>
</dbReference>
<name>A0A2S7KUR8_9FLAO</name>
<dbReference type="PRINTS" id="PR00081">
    <property type="entry name" value="GDHRDH"/>
</dbReference>
<evidence type="ECO:0000256" key="1">
    <source>
        <dbReference type="ARBA" id="ARBA00006484"/>
    </source>
</evidence>
<dbReference type="RefSeq" id="WP_104808631.1">
    <property type="nucleotide sequence ID" value="NZ_MQUA01000013.1"/>
</dbReference>
<dbReference type="PANTHER" id="PTHR43899:SF13">
    <property type="entry name" value="RH59310P"/>
    <property type="match status" value="1"/>
</dbReference>
<dbReference type="EMBL" id="MQUA01000013">
    <property type="protein sequence ID" value="PQB06381.1"/>
    <property type="molecule type" value="Genomic_DNA"/>
</dbReference>